<feature type="transmembrane region" description="Helical" evidence="2">
    <location>
        <begin position="28"/>
        <end position="48"/>
    </location>
</feature>
<feature type="transmembrane region" description="Helical" evidence="2">
    <location>
        <begin position="108"/>
        <end position="135"/>
    </location>
</feature>
<dbReference type="AlphaFoldDB" id="A0AAD4LWY9"/>
<dbReference type="EMBL" id="WTXG01000203">
    <property type="protein sequence ID" value="KAI0290747.1"/>
    <property type="molecule type" value="Genomic_DNA"/>
</dbReference>
<evidence type="ECO:0000256" key="1">
    <source>
        <dbReference type="SAM" id="MobiDB-lite"/>
    </source>
</evidence>
<dbReference type="Proteomes" id="UP001203297">
    <property type="component" value="Unassembled WGS sequence"/>
</dbReference>
<keyword evidence="2" id="KW-0812">Transmembrane</keyword>
<evidence type="ECO:0000313" key="4">
    <source>
        <dbReference type="Proteomes" id="UP001203297"/>
    </source>
</evidence>
<feature type="region of interest" description="Disordered" evidence="1">
    <location>
        <begin position="141"/>
        <end position="170"/>
    </location>
</feature>
<protein>
    <submittedName>
        <fullName evidence="3">Uncharacterized protein</fullName>
    </submittedName>
</protein>
<evidence type="ECO:0000313" key="3">
    <source>
        <dbReference type="EMBL" id="KAI0290747.1"/>
    </source>
</evidence>
<feature type="transmembrane region" description="Helical" evidence="2">
    <location>
        <begin position="54"/>
        <end position="73"/>
    </location>
</feature>
<comment type="caution">
    <text evidence="3">The sequence shown here is derived from an EMBL/GenBank/DDBJ whole genome shotgun (WGS) entry which is preliminary data.</text>
</comment>
<proteinExistence type="predicted"/>
<name>A0AAD4LWY9_9AGAM</name>
<organism evidence="3 4">
    <name type="scientific">Multifurca ochricompacta</name>
    <dbReference type="NCBI Taxonomy" id="376703"/>
    <lineage>
        <taxon>Eukaryota</taxon>
        <taxon>Fungi</taxon>
        <taxon>Dikarya</taxon>
        <taxon>Basidiomycota</taxon>
        <taxon>Agaricomycotina</taxon>
        <taxon>Agaricomycetes</taxon>
        <taxon>Russulales</taxon>
        <taxon>Russulaceae</taxon>
        <taxon>Multifurca</taxon>
    </lineage>
</organism>
<keyword evidence="2" id="KW-0472">Membrane</keyword>
<keyword evidence="2" id="KW-1133">Transmembrane helix</keyword>
<accession>A0AAD4LWY9</accession>
<sequence>MALTSPSPSPAIVMTTLSRVQKPPPISFILPFLTSVLSTGSSALPHAISLFNIVLAYILSPLLVVIPVIIYIISPIVISSQLLLDAFVFLPYRAVLFILQAIHPIYTFLVVACLSGAIVGMGARQIVIMVGCGLLGEMQTAQRSASPSRSRPQRGTSARGKRKVAVKTED</sequence>
<keyword evidence="4" id="KW-1185">Reference proteome</keyword>
<feature type="compositionally biased region" description="Basic residues" evidence="1">
    <location>
        <begin position="159"/>
        <end position="170"/>
    </location>
</feature>
<reference evidence="3" key="1">
    <citation type="journal article" date="2022" name="New Phytol.">
        <title>Evolutionary transition to the ectomycorrhizal habit in the genomes of a hyperdiverse lineage of mushroom-forming fungi.</title>
        <authorList>
            <person name="Looney B."/>
            <person name="Miyauchi S."/>
            <person name="Morin E."/>
            <person name="Drula E."/>
            <person name="Courty P.E."/>
            <person name="Kohler A."/>
            <person name="Kuo A."/>
            <person name="LaButti K."/>
            <person name="Pangilinan J."/>
            <person name="Lipzen A."/>
            <person name="Riley R."/>
            <person name="Andreopoulos W."/>
            <person name="He G."/>
            <person name="Johnson J."/>
            <person name="Nolan M."/>
            <person name="Tritt A."/>
            <person name="Barry K.W."/>
            <person name="Grigoriev I.V."/>
            <person name="Nagy L.G."/>
            <person name="Hibbett D."/>
            <person name="Henrissat B."/>
            <person name="Matheny P.B."/>
            <person name="Labbe J."/>
            <person name="Martin F.M."/>
        </authorList>
    </citation>
    <scope>NUCLEOTIDE SEQUENCE</scope>
    <source>
        <strain evidence="3">BPL690</strain>
    </source>
</reference>
<evidence type="ECO:0000256" key="2">
    <source>
        <dbReference type="SAM" id="Phobius"/>
    </source>
</evidence>
<gene>
    <name evidence="3" type="ORF">B0F90DRAFT_1824754</name>
</gene>
<feature type="compositionally biased region" description="Low complexity" evidence="1">
    <location>
        <begin position="141"/>
        <end position="154"/>
    </location>
</feature>